<proteinExistence type="predicted"/>
<organism evidence="2 3">
    <name type="scientific">Cladobotryum mycophilum</name>
    <dbReference type="NCBI Taxonomy" id="491253"/>
    <lineage>
        <taxon>Eukaryota</taxon>
        <taxon>Fungi</taxon>
        <taxon>Dikarya</taxon>
        <taxon>Ascomycota</taxon>
        <taxon>Pezizomycotina</taxon>
        <taxon>Sordariomycetes</taxon>
        <taxon>Hypocreomycetidae</taxon>
        <taxon>Hypocreales</taxon>
        <taxon>Hypocreaceae</taxon>
        <taxon>Cladobotryum</taxon>
    </lineage>
</organism>
<dbReference type="Gene3D" id="2.60.40.420">
    <property type="entry name" value="Cupredoxins - blue copper proteins"/>
    <property type="match status" value="1"/>
</dbReference>
<sequence>MAWVTAAATIRVDAGLKGLSFTPDSITAKVGDVLEFHFHAPNHSVVMSDFGSPCQPSKTGGFFSGFIVTDSSEATDVFQVEVNSTDPIFFYCAQNLGSHCASGMSGVVNPSKDQSLSAYQKSAKSVTSAGSPASVFGGEVVPASKAQATATPSPTSSPGGSSGGGGLYGGGGNGII</sequence>
<evidence type="ECO:0000313" key="3">
    <source>
        <dbReference type="Proteomes" id="UP001338125"/>
    </source>
</evidence>
<dbReference type="CDD" id="cd00920">
    <property type="entry name" value="Cupredoxin"/>
    <property type="match status" value="1"/>
</dbReference>
<dbReference type="PANTHER" id="PTHR34883:SF15">
    <property type="entry name" value="EXTRACELLULAR SERINE-RICH PROTEIN"/>
    <property type="match status" value="1"/>
</dbReference>
<reference evidence="2 3" key="1">
    <citation type="submission" date="2024-01" db="EMBL/GenBank/DDBJ databases">
        <title>Complete genome of Cladobotryum mycophilum ATHUM6906.</title>
        <authorList>
            <person name="Christinaki A.C."/>
            <person name="Myridakis A.I."/>
            <person name="Kouvelis V.N."/>
        </authorList>
    </citation>
    <scope>NUCLEOTIDE SEQUENCE [LARGE SCALE GENOMIC DNA]</scope>
    <source>
        <strain evidence="2 3">ATHUM6906</strain>
    </source>
</reference>
<dbReference type="InterPro" id="IPR052953">
    <property type="entry name" value="Ser-rich/MCO-related"/>
</dbReference>
<feature type="region of interest" description="Disordered" evidence="1">
    <location>
        <begin position="145"/>
        <end position="176"/>
    </location>
</feature>
<protein>
    <submittedName>
        <fullName evidence="2">Extracellular serine-rich protein</fullName>
    </submittedName>
</protein>
<dbReference type="SUPFAM" id="SSF49503">
    <property type="entry name" value="Cupredoxins"/>
    <property type="match status" value="1"/>
</dbReference>
<accession>A0ABR0S930</accession>
<comment type="caution">
    <text evidence="2">The sequence shown here is derived from an EMBL/GenBank/DDBJ whole genome shotgun (WGS) entry which is preliminary data.</text>
</comment>
<evidence type="ECO:0000256" key="1">
    <source>
        <dbReference type="SAM" id="MobiDB-lite"/>
    </source>
</evidence>
<dbReference type="InterPro" id="IPR008972">
    <property type="entry name" value="Cupredoxin"/>
</dbReference>
<dbReference type="EMBL" id="JAVFKD010000016">
    <property type="protein sequence ID" value="KAK5988161.1"/>
    <property type="molecule type" value="Genomic_DNA"/>
</dbReference>
<dbReference type="PANTHER" id="PTHR34883">
    <property type="entry name" value="SERINE-RICH PROTEIN, PUTATIVE-RELATED-RELATED"/>
    <property type="match status" value="1"/>
</dbReference>
<dbReference type="Proteomes" id="UP001338125">
    <property type="component" value="Unassembled WGS sequence"/>
</dbReference>
<name>A0ABR0S930_9HYPO</name>
<gene>
    <name evidence="2" type="ORF">PT974_12301</name>
</gene>
<keyword evidence="3" id="KW-1185">Reference proteome</keyword>
<feature type="compositionally biased region" description="Gly residues" evidence="1">
    <location>
        <begin position="160"/>
        <end position="176"/>
    </location>
</feature>
<evidence type="ECO:0000313" key="2">
    <source>
        <dbReference type="EMBL" id="KAK5988161.1"/>
    </source>
</evidence>